<keyword evidence="4" id="KW-1185">Reference proteome</keyword>
<evidence type="ECO:0000256" key="1">
    <source>
        <dbReference type="SAM" id="MobiDB-lite"/>
    </source>
</evidence>
<sequence>MIGKTLLGLFVCVLYCLCVGNTAQIGVKVCEANMTVDEGKNKMAIEAEVHCADHDHDHATDLLKDLGVSQEMQEKQLVSKKRYLSSDEITDLNDRKRTKAGDQSQSGSDSEINVTTVFNMFQSLSVQLTGLSGLYNDLRDRMSSIEANLEAKLSQKFKSVLDTRFELEMSEIRAETTAEIAVVRNEVNTRCDELTKTYAAAVEYNLIPRDTKKSVVIKMLPERANEKTKNDVTVNCVNALLKDGLHLLERDARVVTATRKEGKPGSSNPGVVIVDFENVQQKENVLKEKQKLRLTNRYRKVYIEEAMTQDEVKADRNLRTIIREMGAEKDYYVKNGRMIKRTTRRESDNDAHGERNRDTRTQSQRDADYNRENVYYSAKNGDSRNRQGNSEFRGRPGGQRRGRGQQHQGRGGRRGRF</sequence>
<evidence type="ECO:0000256" key="2">
    <source>
        <dbReference type="SAM" id="SignalP"/>
    </source>
</evidence>
<accession>A0AA88XX07</accession>
<feature type="compositionally biased region" description="Basic and acidic residues" evidence="1">
    <location>
        <begin position="344"/>
        <end position="371"/>
    </location>
</feature>
<feature type="compositionally biased region" description="Basic residues" evidence="1">
    <location>
        <begin position="398"/>
        <end position="417"/>
    </location>
</feature>
<proteinExistence type="predicted"/>
<gene>
    <name evidence="3" type="ORF">FSP39_007671</name>
</gene>
<organism evidence="3 4">
    <name type="scientific">Pinctada imbricata</name>
    <name type="common">Atlantic pearl-oyster</name>
    <name type="synonym">Pinctada martensii</name>
    <dbReference type="NCBI Taxonomy" id="66713"/>
    <lineage>
        <taxon>Eukaryota</taxon>
        <taxon>Metazoa</taxon>
        <taxon>Spiralia</taxon>
        <taxon>Lophotrochozoa</taxon>
        <taxon>Mollusca</taxon>
        <taxon>Bivalvia</taxon>
        <taxon>Autobranchia</taxon>
        <taxon>Pteriomorphia</taxon>
        <taxon>Pterioida</taxon>
        <taxon>Pterioidea</taxon>
        <taxon>Pteriidae</taxon>
        <taxon>Pinctada</taxon>
    </lineage>
</organism>
<reference evidence="3" key="1">
    <citation type="submission" date="2019-08" db="EMBL/GenBank/DDBJ databases">
        <title>The improved chromosome-level genome for the pearl oyster Pinctada fucata martensii using PacBio sequencing and Hi-C.</title>
        <authorList>
            <person name="Zheng Z."/>
        </authorList>
    </citation>
    <scope>NUCLEOTIDE SEQUENCE</scope>
    <source>
        <strain evidence="3">ZZ-2019</strain>
        <tissue evidence="3">Adductor muscle</tissue>
    </source>
</reference>
<evidence type="ECO:0000313" key="4">
    <source>
        <dbReference type="Proteomes" id="UP001186944"/>
    </source>
</evidence>
<dbReference type="Proteomes" id="UP001186944">
    <property type="component" value="Unassembled WGS sequence"/>
</dbReference>
<keyword evidence="2" id="KW-0732">Signal</keyword>
<comment type="caution">
    <text evidence="3">The sequence shown here is derived from an EMBL/GenBank/DDBJ whole genome shotgun (WGS) entry which is preliminary data.</text>
</comment>
<feature type="signal peptide" evidence="2">
    <location>
        <begin position="1"/>
        <end position="22"/>
    </location>
</feature>
<dbReference type="Gene3D" id="3.30.70.1820">
    <property type="entry name" value="L1 transposable element, RRM domain"/>
    <property type="match status" value="1"/>
</dbReference>
<evidence type="ECO:0000313" key="3">
    <source>
        <dbReference type="EMBL" id="KAK3089925.1"/>
    </source>
</evidence>
<feature type="chain" id="PRO_5041651231" evidence="2">
    <location>
        <begin position="23"/>
        <end position="417"/>
    </location>
</feature>
<dbReference type="AlphaFoldDB" id="A0AA88XX07"/>
<protein>
    <submittedName>
        <fullName evidence="3">Uncharacterized protein</fullName>
    </submittedName>
</protein>
<dbReference type="EMBL" id="VSWD01000010">
    <property type="protein sequence ID" value="KAK3089925.1"/>
    <property type="molecule type" value="Genomic_DNA"/>
</dbReference>
<feature type="region of interest" description="Disordered" evidence="1">
    <location>
        <begin position="336"/>
        <end position="417"/>
    </location>
</feature>
<name>A0AA88XX07_PINIB</name>